<evidence type="ECO:0000313" key="2">
    <source>
        <dbReference type="Proteomes" id="UP000031532"/>
    </source>
</evidence>
<gene>
    <name evidence="1" type="ORF">QH73_0000320</name>
</gene>
<dbReference type="Pfam" id="PF04404">
    <property type="entry name" value="ERF"/>
    <property type="match status" value="1"/>
</dbReference>
<accession>A0A9X5I2E6</accession>
<sequence length="237" mass="26412">MSETLTSATATSETANHTKSQLYKKILAVQKNLQPLEKTGWNDFQKYSYTTAGDVLLPVHKACSEQGLIAIADCIESHIEPGRASVVVRLTIVDTETGESLSVSAPGYAEDYSWKDSRPTGDKAVYKAITGATKYAVRSCFCLPSDDDPERTPQRLNTRQPMNRYVVNPSKVDSVLLEQTTAELKRVGWSSTQGRLYLQDKFGKSSRQQLSQQELQQFLNHLRSLPEPEAQPILQES</sequence>
<name>A0A9X5I2E6_9CYAN</name>
<dbReference type="RefSeq" id="WP_039714784.1">
    <property type="nucleotide sequence ID" value="NZ_JTJC03000001.1"/>
</dbReference>
<dbReference type="OrthoDB" id="482635at2"/>
<protein>
    <submittedName>
        <fullName evidence="1">ERF family protein</fullName>
    </submittedName>
</protein>
<evidence type="ECO:0000313" key="1">
    <source>
        <dbReference type="EMBL" id="NHC33120.1"/>
    </source>
</evidence>
<dbReference type="InterPro" id="IPR007499">
    <property type="entry name" value="ERF_bacteria_virus"/>
</dbReference>
<reference evidence="1 2" key="1">
    <citation type="journal article" date="2015" name="Genome Announc.">
        <title>Draft Genome Sequence of the Terrestrial Cyanobacterium Scytonema millei VB511283, Isolated from Eastern India.</title>
        <authorList>
            <person name="Sen D."/>
            <person name="Chandrababunaidu M.M."/>
            <person name="Singh D."/>
            <person name="Sanghi N."/>
            <person name="Ghorai A."/>
            <person name="Mishra G.P."/>
            <person name="Madduluri M."/>
            <person name="Adhikary S.P."/>
            <person name="Tripathy S."/>
        </authorList>
    </citation>
    <scope>NUCLEOTIDE SEQUENCE [LARGE SCALE GENOMIC DNA]</scope>
    <source>
        <strain evidence="1 2">VB511283</strain>
    </source>
</reference>
<dbReference type="Proteomes" id="UP000031532">
    <property type="component" value="Unassembled WGS sequence"/>
</dbReference>
<keyword evidence="2" id="KW-1185">Reference proteome</keyword>
<dbReference type="EMBL" id="JTJC03000001">
    <property type="protein sequence ID" value="NHC33120.1"/>
    <property type="molecule type" value="Genomic_DNA"/>
</dbReference>
<dbReference type="AlphaFoldDB" id="A0A9X5I2E6"/>
<proteinExistence type="predicted"/>
<comment type="caution">
    <text evidence="1">The sequence shown here is derived from an EMBL/GenBank/DDBJ whole genome shotgun (WGS) entry which is preliminary data.</text>
</comment>
<organism evidence="1 2">
    <name type="scientific">Scytonema millei VB511283</name>
    <dbReference type="NCBI Taxonomy" id="1245923"/>
    <lineage>
        <taxon>Bacteria</taxon>
        <taxon>Bacillati</taxon>
        <taxon>Cyanobacteriota</taxon>
        <taxon>Cyanophyceae</taxon>
        <taxon>Nostocales</taxon>
        <taxon>Scytonemataceae</taxon>
        <taxon>Scytonema</taxon>
    </lineage>
</organism>